<dbReference type="EMBL" id="BLSD01000167">
    <property type="protein sequence ID" value="GFP40207.1"/>
    <property type="molecule type" value="Genomic_DNA"/>
</dbReference>
<dbReference type="Proteomes" id="UP000569018">
    <property type="component" value="Unassembled WGS sequence"/>
</dbReference>
<evidence type="ECO:0000313" key="2">
    <source>
        <dbReference type="EMBL" id="GFP40207.1"/>
    </source>
</evidence>
<proteinExistence type="predicted"/>
<reference evidence="3 4" key="1">
    <citation type="journal article" date="2020" name="Front. Microbiol.">
        <title>Single-cell genomics of novel Actinobacteria with the Wood-Ljungdahl pathway discovered in a serpentinizing system.</title>
        <authorList>
            <person name="Merino N."/>
            <person name="Kawai M."/>
            <person name="Boyd E.S."/>
            <person name="Colman D.R."/>
            <person name="McGlynn S.E."/>
            <person name="Nealson K.H."/>
            <person name="Kurokawa K."/>
            <person name="Hongoh Y."/>
        </authorList>
    </citation>
    <scope>NUCLEOTIDE SEQUENCE [LARGE SCALE GENOMIC DNA]</scope>
    <source>
        <strain evidence="1 4">S03</strain>
        <strain evidence="2 3">S47</strain>
    </source>
</reference>
<protein>
    <submittedName>
        <fullName evidence="1">Uncharacterized protein</fullName>
    </submittedName>
</protein>
<dbReference type="EMBL" id="BLRU01000132">
    <property type="protein sequence ID" value="GFP19748.1"/>
    <property type="molecule type" value="Genomic_DNA"/>
</dbReference>
<evidence type="ECO:0000313" key="1">
    <source>
        <dbReference type="EMBL" id="GFP19748.1"/>
    </source>
</evidence>
<evidence type="ECO:0000313" key="4">
    <source>
        <dbReference type="Proteomes" id="UP000574717"/>
    </source>
</evidence>
<evidence type="ECO:0000313" key="3">
    <source>
        <dbReference type="Proteomes" id="UP000569018"/>
    </source>
</evidence>
<name>A0A6V8NHL9_9ACTN</name>
<accession>A0A6V8NHL9</accession>
<dbReference type="AlphaFoldDB" id="A0A6V8NHL9"/>
<dbReference type="Proteomes" id="UP000574717">
    <property type="component" value="Unassembled WGS sequence"/>
</dbReference>
<organism evidence="1 4">
    <name type="scientific">Candidatus Hakubella thermalkaliphila</name>
    <dbReference type="NCBI Taxonomy" id="2754717"/>
    <lineage>
        <taxon>Bacteria</taxon>
        <taxon>Bacillati</taxon>
        <taxon>Actinomycetota</taxon>
        <taxon>Actinomycetota incertae sedis</taxon>
        <taxon>Candidatus Hakubellales</taxon>
        <taxon>Candidatus Hakubellaceae</taxon>
        <taxon>Candidatus Hakubella</taxon>
    </lineage>
</organism>
<gene>
    <name evidence="1" type="ORF">HKBW3S03_01252</name>
    <name evidence="2" type="ORF">HKBW3S47_01903</name>
</gene>
<comment type="caution">
    <text evidence="1">The sequence shown here is derived from an EMBL/GenBank/DDBJ whole genome shotgun (WGS) entry which is preliminary data.</text>
</comment>
<sequence length="44" mass="4761">MVRTVDLLASLQSTLSFRFDARISPDAGNQLHGLLVVTMTGLDT</sequence>